<evidence type="ECO:0000313" key="3">
    <source>
        <dbReference type="Proteomes" id="UP000633205"/>
    </source>
</evidence>
<reference evidence="2" key="2">
    <citation type="submission" date="2020-09" db="EMBL/GenBank/DDBJ databases">
        <authorList>
            <person name="Sun Q."/>
            <person name="Zhou Y."/>
        </authorList>
    </citation>
    <scope>NUCLEOTIDE SEQUENCE</scope>
    <source>
        <strain evidence="2">CGMCC 1.15152</strain>
    </source>
</reference>
<dbReference type="AlphaFoldDB" id="A0A916YG55"/>
<gene>
    <name evidence="2" type="ORF">GCM10010915_25410</name>
</gene>
<sequence>MTTLYVDNDYLIDQVFWQYATVFSDRLDTQRFLDARTPDPARVIRLGEEKVGLLMPWLDELAILSTNGHRRDLDGPTQASPCTCRNASSGTNPSRPPAATSTQIPGTSPPPPHAPTRSSTDTKPPSAGAPQRPTERRHLGDENAADRSPKRAPGPG</sequence>
<name>A0A916YG55_9MICO</name>
<proteinExistence type="predicted"/>
<evidence type="ECO:0000313" key="2">
    <source>
        <dbReference type="EMBL" id="GGD43214.1"/>
    </source>
</evidence>
<reference evidence="2" key="1">
    <citation type="journal article" date="2014" name="Int. J. Syst. Evol. Microbiol.">
        <title>Complete genome sequence of Corynebacterium casei LMG S-19264T (=DSM 44701T), isolated from a smear-ripened cheese.</title>
        <authorList>
            <consortium name="US DOE Joint Genome Institute (JGI-PGF)"/>
            <person name="Walter F."/>
            <person name="Albersmeier A."/>
            <person name="Kalinowski J."/>
            <person name="Ruckert C."/>
        </authorList>
    </citation>
    <scope>NUCLEOTIDE SEQUENCE</scope>
    <source>
        <strain evidence="2">CGMCC 1.15152</strain>
    </source>
</reference>
<comment type="caution">
    <text evidence="2">The sequence shown here is derived from an EMBL/GenBank/DDBJ whole genome shotgun (WGS) entry which is preliminary data.</text>
</comment>
<protein>
    <submittedName>
        <fullName evidence="2">Uncharacterized protein</fullName>
    </submittedName>
</protein>
<keyword evidence="3" id="KW-1185">Reference proteome</keyword>
<feature type="compositionally biased region" description="Basic and acidic residues" evidence="1">
    <location>
        <begin position="133"/>
        <end position="149"/>
    </location>
</feature>
<feature type="region of interest" description="Disordered" evidence="1">
    <location>
        <begin position="68"/>
        <end position="156"/>
    </location>
</feature>
<dbReference type="Proteomes" id="UP000633205">
    <property type="component" value="Unassembled WGS sequence"/>
</dbReference>
<evidence type="ECO:0000256" key="1">
    <source>
        <dbReference type="SAM" id="MobiDB-lite"/>
    </source>
</evidence>
<feature type="compositionally biased region" description="Polar residues" evidence="1">
    <location>
        <begin position="77"/>
        <end position="104"/>
    </location>
</feature>
<organism evidence="2 3">
    <name type="scientific">Microbacterium faecale</name>
    <dbReference type="NCBI Taxonomy" id="1804630"/>
    <lineage>
        <taxon>Bacteria</taxon>
        <taxon>Bacillati</taxon>
        <taxon>Actinomycetota</taxon>
        <taxon>Actinomycetes</taxon>
        <taxon>Micrococcales</taxon>
        <taxon>Microbacteriaceae</taxon>
        <taxon>Microbacterium</taxon>
    </lineage>
</organism>
<accession>A0A916YG55</accession>
<dbReference type="EMBL" id="BMHO01000001">
    <property type="protein sequence ID" value="GGD43214.1"/>
    <property type="molecule type" value="Genomic_DNA"/>
</dbReference>